<comment type="caution">
    <text evidence="7">Lacks conserved residue(s) required for the propagation of feature annotation.</text>
</comment>
<comment type="pathway">
    <text evidence="7">Pyrimidine metabolism; dUMP biosynthesis; dUMP from dCTP (dUTP route): step 2/2.</text>
</comment>
<dbReference type="PANTHER" id="PTHR11241:SF0">
    <property type="entry name" value="DEOXYURIDINE 5'-TRIPHOSPHATE NUCLEOTIDOHYDROLASE"/>
    <property type="match status" value="1"/>
</dbReference>
<dbReference type="EMBL" id="FR872582">
    <property type="protein sequence ID" value="CCB88316.1"/>
    <property type="molecule type" value="Genomic_DNA"/>
</dbReference>
<evidence type="ECO:0000256" key="4">
    <source>
        <dbReference type="ARBA" id="ARBA00022842"/>
    </source>
</evidence>
<dbReference type="NCBIfam" id="NF001862">
    <property type="entry name" value="PRK00601.1"/>
    <property type="match status" value="1"/>
</dbReference>
<dbReference type="UniPathway" id="UPA00610">
    <property type="reaction ID" value="UER00666"/>
</dbReference>
<dbReference type="GO" id="GO:0004170">
    <property type="term" value="F:dUTP diphosphatase activity"/>
    <property type="evidence" value="ECO:0007669"/>
    <property type="project" value="UniProtKB-UniRule"/>
</dbReference>
<comment type="catalytic activity">
    <reaction evidence="6 7">
        <text>dUTP + H2O = dUMP + diphosphate + H(+)</text>
        <dbReference type="Rhea" id="RHEA:10248"/>
        <dbReference type="ChEBI" id="CHEBI:15377"/>
        <dbReference type="ChEBI" id="CHEBI:15378"/>
        <dbReference type="ChEBI" id="CHEBI:33019"/>
        <dbReference type="ChEBI" id="CHEBI:61555"/>
        <dbReference type="ChEBI" id="CHEBI:246422"/>
        <dbReference type="EC" id="3.6.1.23"/>
    </reaction>
</comment>
<feature type="binding site" evidence="7">
    <location>
        <begin position="83"/>
        <end position="85"/>
    </location>
    <ligand>
        <name>substrate</name>
    </ligand>
</feature>
<evidence type="ECO:0000256" key="2">
    <source>
        <dbReference type="ARBA" id="ARBA00022723"/>
    </source>
</evidence>
<gene>
    <name evidence="7 9" type="primary">dut</name>
    <name evidence="9" type="ordered locus">SNE_A04390</name>
</gene>
<organism evidence="9 10">
    <name type="scientific">Simkania negevensis (strain ATCC VR-1471 / DSM 27360 / Z)</name>
    <dbReference type="NCBI Taxonomy" id="331113"/>
    <lineage>
        <taxon>Bacteria</taxon>
        <taxon>Pseudomonadati</taxon>
        <taxon>Chlamydiota</taxon>
        <taxon>Chlamydiia</taxon>
        <taxon>Parachlamydiales</taxon>
        <taxon>Simkaniaceae</taxon>
        <taxon>Simkania</taxon>
    </lineage>
</organism>
<accession>F8L6H9</accession>
<keyword evidence="3 7" id="KW-0378">Hydrolase</keyword>
<dbReference type="CDD" id="cd07557">
    <property type="entry name" value="trimeric_dUTPase"/>
    <property type="match status" value="1"/>
</dbReference>
<proteinExistence type="inferred from homology"/>
<name>F8L6H9_SIMNZ</name>
<evidence type="ECO:0000313" key="10">
    <source>
        <dbReference type="Proteomes" id="UP000000496"/>
    </source>
</evidence>
<evidence type="ECO:0000259" key="8">
    <source>
        <dbReference type="Pfam" id="PF00692"/>
    </source>
</evidence>
<dbReference type="OrthoDB" id="9809956at2"/>
<keyword evidence="5 7" id="KW-0546">Nucleotide metabolism</keyword>
<evidence type="ECO:0000313" key="9">
    <source>
        <dbReference type="EMBL" id="CCB88316.1"/>
    </source>
</evidence>
<evidence type="ECO:0000256" key="1">
    <source>
        <dbReference type="ARBA" id="ARBA00006581"/>
    </source>
</evidence>
<comment type="cofactor">
    <cofactor evidence="7">
        <name>Mg(2+)</name>
        <dbReference type="ChEBI" id="CHEBI:18420"/>
    </cofactor>
</comment>
<dbReference type="eggNOG" id="COG0756">
    <property type="taxonomic scope" value="Bacteria"/>
</dbReference>
<feature type="binding site" evidence="7">
    <location>
        <begin position="66"/>
        <end position="68"/>
    </location>
    <ligand>
        <name>substrate</name>
    </ligand>
</feature>
<comment type="function">
    <text evidence="7">This enzyme is involved in nucleotide metabolism: it produces dUMP, the immediate precursor of thymidine nucleotides and it decreases the intracellular concentration of dUTP so that uracil cannot be incorporated into DNA.</text>
</comment>
<evidence type="ECO:0000256" key="5">
    <source>
        <dbReference type="ARBA" id="ARBA00023080"/>
    </source>
</evidence>
<evidence type="ECO:0000256" key="3">
    <source>
        <dbReference type="ARBA" id="ARBA00022801"/>
    </source>
</evidence>
<keyword evidence="10" id="KW-1185">Reference proteome</keyword>
<feature type="domain" description="dUTPase-like" evidence="8">
    <location>
        <begin position="13"/>
        <end position="145"/>
    </location>
</feature>
<dbReference type="InterPro" id="IPR008181">
    <property type="entry name" value="dUTPase"/>
</dbReference>
<dbReference type="HOGENOM" id="CLU_068508_1_2_0"/>
<dbReference type="HAMAP" id="MF_00116">
    <property type="entry name" value="dUTPase_bact"/>
    <property type="match status" value="1"/>
</dbReference>
<dbReference type="Proteomes" id="UP000000496">
    <property type="component" value="Chromosome gsn.131"/>
</dbReference>
<keyword evidence="4 7" id="KW-0460">Magnesium</keyword>
<sequence>MKKQIIPTVVEEEASLPVYGSEDAAGADVRAHIKEDIIIHPGERRLIPTGLRFAIPKGYEIQVRPRSGLALKHGITVLNSPGTIDSDYRGELGVILIHHGDEPFTVTPQMRIAQIVLAPVYQATFALKDELVATKRGEGGFGHTGTH</sequence>
<feature type="binding site" evidence="7">
    <location>
        <position position="79"/>
    </location>
    <ligand>
        <name>substrate</name>
    </ligand>
</feature>
<dbReference type="PANTHER" id="PTHR11241">
    <property type="entry name" value="DEOXYURIDINE 5'-TRIPHOSPHATE NUCLEOTIDOHYDROLASE"/>
    <property type="match status" value="1"/>
</dbReference>
<keyword evidence="2 7" id="KW-0479">Metal-binding</keyword>
<evidence type="ECO:0000256" key="7">
    <source>
        <dbReference type="HAMAP-Rule" id="MF_00116"/>
    </source>
</evidence>
<protein>
    <recommendedName>
        <fullName evidence="7">Deoxyuridine 5'-triphosphate nucleotidohydrolase</fullName>
        <shortName evidence="7">dUTPase</shortName>
        <ecNumber evidence="7">3.6.1.23</ecNumber>
    </recommendedName>
    <alternativeName>
        <fullName evidence="7">dUTP pyrophosphatase</fullName>
    </alternativeName>
</protein>
<dbReference type="Gene3D" id="2.70.40.10">
    <property type="match status" value="1"/>
</dbReference>
<dbReference type="RefSeq" id="WP_013942783.1">
    <property type="nucleotide sequence ID" value="NC_015713.1"/>
</dbReference>
<reference evidence="9 10" key="1">
    <citation type="journal article" date="2011" name="Mol. Biol. Evol.">
        <title>Unity in variety--the pan-genome of the Chlamydiae.</title>
        <authorList>
            <person name="Collingro A."/>
            <person name="Tischler P."/>
            <person name="Weinmaier T."/>
            <person name="Penz T."/>
            <person name="Heinz E."/>
            <person name="Brunham R.C."/>
            <person name="Read T.D."/>
            <person name="Bavoil P.M."/>
            <person name="Sachse K."/>
            <person name="Kahane S."/>
            <person name="Friedman M.G."/>
            <person name="Rattei T."/>
            <person name="Myers G.S."/>
            <person name="Horn M."/>
        </authorList>
    </citation>
    <scope>NUCLEOTIDE SEQUENCE [LARGE SCALE GENOMIC DNA]</scope>
    <source>
        <strain evidence="10">ATCC VR-1471 / Z</strain>
    </source>
</reference>
<dbReference type="InterPro" id="IPR029054">
    <property type="entry name" value="dUTPase-like"/>
</dbReference>
<dbReference type="FunFam" id="2.70.40.10:FF:000002">
    <property type="entry name" value="dUTP diphosphatase"/>
    <property type="match status" value="1"/>
</dbReference>
<dbReference type="GO" id="GO:0046081">
    <property type="term" value="P:dUTP catabolic process"/>
    <property type="evidence" value="ECO:0007669"/>
    <property type="project" value="InterPro"/>
</dbReference>
<dbReference type="STRING" id="331113.SNE_A04390"/>
<dbReference type="AlphaFoldDB" id="F8L6H9"/>
<dbReference type="SUPFAM" id="SSF51283">
    <property type="entry name" value="dUTPase-like"/>
    <property type="match status" value="1"/>
</dbReference>
<evidence type="ECO:0000256" key="6">
    <source>
        <dbReference type="ARBA" id="ARBA00047686"/>
    </source>
</evidence>
<dbReference type="EC" id="3.6.1.23" evidence="7"/>
<dbReference type="NCBIfam" id="TIGR00576">
    <property type="entry name" value="dut"/>
    <property type="match status" value="1"/>
</dbReference>
<dbReference type="InterPro" id="IPR036157">
    <property type="entry name" value="dUTPase-like_sf"/>
</dbReference>
<dbReference type="GO" id="GO:0000287">
    <property type="term" value="F:magnesium ion binding"/>
    <property type="evidence" value="ECO:0007669"/>
    <property type="project" value="UniProtKB-UniRule"/>
</dbReference>
<dbReference type="KEGG" id="sng:SNE_A04390"/>
<dbReference type="InterPro" id="IPR033704">
    <property type="entry name" value="dUTPase_trimeric"/>
</dbReference>
<dbReference type="GO" id="GO:0006226">
    <property type="term" value="P:dUMP biosynthetic process"/>
    <property type="evidence" value="ECO:0007669"/>
    <property type="project" value="UniProtKB-UniRule"/>
</dbReference>
<comment type="similarity">
    <text evidence="1 7">Belongs to the dUTPase family.</text>
</comment>
<dbReference type="Pfam" id="PF00692">
    <property type="entry name" value="dUTPase"/>
    <property type="match status" value="1"/>
</dbReference>